<evidence type="ECO:0000259" key="1">
    <source>
        <dbReference type="Pfam" id="PF00814"/>
    </source>
</evidence>
<gene>
    <name evidence="2" type="primary">ydiC</name>
    <name evidence="2" type="ORF">SAMEA4384403_00705</name>
</gene>
<dbReference type="Pfam" id="PF00814">
    <property type="entry name" value="TsaD"/>
    <property type="match status" value="1"/>
</dbReference>
<dbReference type="PANTHER" id="PTHR11735:SF11">
    <property type="entry name" value="TRNA THREONYLCARBAMOYLADENOSINE BIOSYNTHESIS PROTEIN TSAB"/>
    <property type="match status" value="1"/>
</dbReference>
<evidence type="ECO:0000313" key="2">
    <source>
        <dbReference type="EMBL" id="SNV60880.1"/>
    </source>
</evidence>
<dbReference type="PANTHER" id="PTHR11735">
    <property type="entry name" value="TRNA N6-ADENOSINE THREONYLCARBAMOYLTRANSFERASE"/>
    <property type="match status" value="1"/>
</dbReference>
<keyword evidence="2" id="KW-0378">Hydrolase</keyword>
<dbReference type="CDD" id="cd24032">
    <property type="entry name" value="ASKHA_NBD_TsaB"/>
    <property type="match status" value="1"/>
</dbReference>
<protein>
    <submittedName>
        <fullName evidence="2">Inactive protein of metal-dependent protease family, putative molecular chaperone</fullName>
    </submittedName>
</protein>
<name>A0A239YQ50_9STAP</name>
<dbReference type="GO" id="GO:0002949">
    <property type="term" value="P:tRNA threonylcarbamoyladenosine modification"/>
    <property type="evidence" value="ECO:0007669"/>
    <property type="project" value="InterPro"/>
</dbReference>
<dbReference type="Gene3D" id="3.30.420.200">
    <property type="match status" value="1"/>
</dbReference>
<dbReference type="InterPro" id="IPR043129">
    <property type="entry name" value="ATPase_NBD"/>
</dbReference>
<keyword evidence="3" id="KW-1185">Reference proteome</keyword>
<dbReference type="GO" id="GO:0005829">
    <property type="term" value="C:cytosol"/>
    <property type="evidence" value="ECO:0007669"/>
    <property type="project" value="TreeGrafter"/>
</dbReference>
<evidence type="ECO:0000313" key="3">
    <source>
        <dbReference type="Proteomes" id="UP000242084"/>
    </source>
</evidence>
<dbReference type="GO" id="GO:0006508">
    <property type="term" value="P:proteolysis"/>
    <property type="evidence" value="ECO:0007669"/>
    <property type="project" value="UniProtKB-KW"/>
</dbReference>
<dbReference type="InterPro" id="IPR000905">
    <property type="entry name" value="Gcp-like_dom"/>
</dbReference>
<dbReference type="KEGG" id="sste:SAMEA4384403_0705"/>
<dbReference type="NCBIfam" id="TIGR03725">
    <property type="entry name" value="T6A_YeaZ"/>
    <property type="match status" value="1"/>
</dbReference>
<dbReference type="InterPro" id="IPR022496">
    <property type="entry name" value="T6A_TsaB"/>
</dbReference>
<organism evidence="2 3">
    <name type="scientific">Mammaliicoccus stepanovicii</name>
    <dbReference type="NCBI Taxonomy" id="643214"/>
    <lineage>
        <taxon>Bacteria</taxon>
        <taxon>Bacillati</taxon>
        <taxon>Bacillota</taxon>
        <taxon>Bacilli</taxon>
        <taxon>Bacillales</taxon>
        <taxon>Staphylococcaceae</taxon>
        <taxon>Mammaliicoccus</taxon>
    </lineage>
</organism>
<dbReference type="AlphaFoldDB" id="A0A239YQ50"/>
<feature type="domain" description="Gcp-like" evidence="1">
    <location>
        <begin position="33"/>
        <end position="211"/>
    </location>
</feature>
<accession>A0A239YQ50</accession>
<reference evidence="2 3" key="1">
    <citation type="submission" date="2017-06" db="EMBL/GenBank/DDBJ databases">
        <authorList>
            <consortium name="Pathogen Informatics"/>
        </authorList>
    </citation>
    <scope>NUCLEOTIDE SEQUENCE [LARGE SCALE GENOMIC DNA]</scope>
    <source>
        <strain evidence="2 3">NCTC13839</strain>
    </source>
</reference>
<dbReference type="Proteomes" id="UP000242084">
    <property type="component" value="Chromosome 1"/>
</dbReference>
<keyword evidence="2" id="KW-0645">Protease</keyword>
<dbReference type="GO" id="GO:0008233">
    <property type="term" value="F:peptidase activity"/>
    <property type="evidence" value="ECO:0007669"/>
    <property type="project" value="UniProtKB-KW"/>
</dbReference>
<sequence>MMTTLLIDTSNQPLAVSIVEEQTTLLNYQSNLKKNHSLQLMPVIEQLMNEANIKPKDLSEIVVANGPGSYTGLRIGITTAKTMAYTLNIPVYEVSSLKALANVSDRNDTLLVPLFDARREHVFAGVYKKEHNNLITIMEDCYISIDDLNEFLKSTDQTYIFIGIDSQSLSKRLNGEVDPVLPNASLMMKIKGEAISNVHDLKPRYLKLSEAEQNWKNNQTKI</sequence>
<dbReference type="SUPFAM" id="SSF53067">
    <property type="entry name" value="Actin-like ATPase domain"/>
    <property type="match status" value="2"/>
</dbReference>
<dbReference type="EMBL" id="LT906462">
    <property type="protein sequence ID" value="SNV60880.1"/>
    <property type="molecule type" value="Genomic_DNA"/>
</dbReference>
<dbReference type="Gene3D" id="3.30.420.40">
    <property type="match status" value="1"/>
</dbReference>
<proteinExistence type="predicted"/>